<dbReference type="Gene3D" id="1.50.10.10">
    <property type="match status" value="1"/>
</dbReference>
<dbReference type="Pfam" id="PF08531">
    <property type="entry name" value="Bac_rhamnosid_N"/>
    <property type="match status" value="1"/>
</dbReference>
<evidence type="ECO:0000259" key="6">
    <source>
        <dbReference type="Pfam" id="PF17389"/>
    </source>
</evidence>
<dbReference type="PIRSF" id="PIRSF010631">
    <property type="entry name" value="A-rhamnsds"/>
    <property type="match status" value="1"/>
</dbReference>
<sequence>MKIHQLKTNRITNPLGFLLENPRVSYVVIDTKAQKQSAAQIEVATDKDFTAVIYDSGKRGDIDSLAFELPIKLEPRTRYYWRVHVWADNGDYAVSEAAWFETAKMDEEWGAKWITPLLEPTVHPVLVKAFSIDKEVESVRIYASGLGVYEMTVNGEKAGNEFLAPHFNAYDKWIQYQTYDVTRLVQQGENTVEVMLGNGWYKGRFGFEGNAENLYGDRFAFISECHIVYRDGSREVIPSDLSWNARKSKVLDSNIYDGEIYDATLDTIQEYGVKEIDLGYDRLTDRLSLPVVTKEEIQPIEIISTPRGETVIDLGQNMVGWLQFRTRAPKGTVITLQYGEVLQDGSFYRDNLRTAKAEYTYIADGRERTVRPFHTFYGFRYVKVEGWPGELRPEDFTGCVIYSDMDQIGHIETSNQDVNRLFLNALWGQKGNFLDVPTDCPQRDERMGWTGDAQVFCGTANFNMDTYAFFRKYCYDMGKEQEARGGMVPMVVPAVNVHGGGSSAWGDAATVIPWNVYLHYGDQAILKQQFKSMKSWVDFIKKADDESGERRLWTEGFHFGDWLALDGSDPDSPMGGTDPAFIASAYYCYSAELVAKAATVLGDLEGAKRYGQLASEIRRSIQKEFFTENGRLAVPTQTGYAVALFMNLVPDEHKQRIADDLRHRLRLDKNHLRTGFVGTPFMNRVLSAFGSNDIAYTLLLNDDFPSWLYAVKMGATTIWERWNSIQPDGKMSESGMNSLNHYAYGAVVEWMYRTVAGINPSAEKPGFRHTLLAPQPDFRLKWVKASLQSAAGLYKSEWTFNEKGHLSFVFTIPFNATATVRLPDANVLDISINGQRITDAEIPTIQSGKHVQIELASGTWNIFYAPTRRYIKRLSTRTPLGELLENRQAKRILAELSPMVADLDPQVMGHAAQASIRELTAYPSFAAPDELLDELDDKLSKIEV</sequence>
<comment type="catalytic activity">
    <reaction evidence="1">
        <text>Hydrolysis of terminal non-reducing alpha-L-rhamnose residues in alpha-L-rhamnosides.</text>
        <dbReference type="EC" id="3.2.1.40"/>
    </reaction>
</comment>
<feature type="domain" description="Alpha-L-rhamnosidase concanavalin-like" evidence="4">
    <location>
        <begin position="305"/>
        <end position="402"/>
    </location>
</feature>
<dbReference type="GeneID" id="82854081"/>
<proteinExistence type="predicted"/>
<evidence type="ECO:0000259" key="5">
    <source>
        <dbReference type="Pfam" id="PF08531"/>
    </source>
</evidence>
<protein>
    <recommendedName>
        <fullName evidence="2">alpha-L-rhamnosidase</fullName>
        <ecNumber evidence="2">3.2.1.40</ecNumber>
    </recommendedName>
</protein>
<dbReference type="InterPro" id="IPR012341">
    <property type="entry name" value="6hp_glycosidase-like_sf"/>
</dbReference>
<feature type="domain" description="Bacterial alpha-L-rhamnosidase N-terminal" evidence="5">
    <location>
        <begin position="134"/>
        <end position="267"/>
    </location>
</feature>
<dbReference type="RefSeq" id="WP_046131571.1">
    <property type="nucleotide sequence ID" value="NZ_CP035232.1"/>
</dbReference>
<dbReference type="InterPro" id="IPR016007">
    <property type="entry name" value="Alpha_rhamnosid"/>
</dbReference>
<gene>
    <name evidence="8" type="ORF">EQZ20_15505</name>
</gene>
<evidence type="ECO:0000259" key="4">
    <source>
        <dbReference type="Pfam" id="PF05592"/>
    </source>
</evidence>
<evidence type="ECO:0000256" key="1">
    <source>
        <dbReference type="ARBA" id="ARBA00001445"/>
    </source>
</evidence>
<dbReference type="InterPro" id="IPR013783">
    <property type="entry name" value="Ig-like_fold"/>
</dbReference>
<feature type="domain" description="Alpha-L-rhamnosidase six-hairpin glycosidase" evidence="6">
    <location>
        <begin position="406"/>
        <end position="755"/>
    </location>
</feature>
<dbReference type="GO" id="GO:0030596">
    <property type="term" value="F:alpha-L-rhamnosidase activity"/>
    <property type="evidence" value="ECO:0007669"/>
    <property type="project" value="UniProtKB-EC"/>
</dbReference>
<dbReference type="InterPro" id="IPR035398">
    <property type="entry name" value="Bac_rhamnosid_C"/>
</dbReference>
<dbReference type="GO" id="GO:0005975">
    <property type="term" value="P:carbohydrate metabolic process"/>
    <property type="evidence" value="ECO:0007669"/>
    <property type="project" value="InterPro"/>
</dbReference>
<dbReference type="Gene3D" id="2.60.420.10">
    <property type="entry name" value="Maltose phosphorylase, domain 3"/>
    <property type="match status" value="1"/>
</dbReference>
<evidence type="ECO:0000313" key="9">
    <source>
        <dbReference type="Proteomes" id="UP000288675"/>
    </source>
</evidence>
<dbReference type="PANTHER" id="PTHR33307">
    <property type="entry name" value="ALPHA-RHAMNOSIDASE (EUROFUNG)"/>
    <property type="match status" value="1"/>
</dbReference>
<evidence type="ECO:0000259" key="7">
    <source>
        <dbReference type="Pfam" id="PF17390"/>
    </source>
</evidence>
<name>A0AAJ3YZT4_9BACI</name>
<evidence type="ECO:0000256" key="3">
    <source>
        <dbReference type="ARBA" id="ARBA00022801"/>
    </source>
</evidence>
<reference evidence="8 9" key="1">
    <citation type="submission" date="2019-01" db="EMBL/GenBank/DDBJ databases">
        <title>Genome sequence of Bacillus glycinifermentans SRCM103574.</title>
        <authorList>
            <person name="Kong H.-J."/>
            <person name="Jeong S.-Y."/>
            <person name="Jeong D.-Y."/>
        </authorList>
    </citation>
    <scope>NUCLEOTIDE SEQUENCE [LARGE SCALE GENOMIC DNA]</scope>
    <source>
        <strain evidence="8 9">SRCM103574</strain>
    </source>
</reference>
<dbReference type="InterPro" id="IPR013737">
    <property type="entry name" value="Bac_rhamnosid_N"/>
</dbReference>
<dbReference type="Pfam" id="PF17389">
    <property type="entry name" value="Bac_rhamnosid6H"/>
    <property type="match status" value="1"/>
</dbReference>
<dbReference type="EC" id="3.2.1.40" evidence="2"/>
<feature type="domain" description="Alpha-L-rhamnosidase C-terminal" evidence="7">
    <location>
        <begin position="757"/>
        <end position="827"/>
    </location>
</feature>
<dbReference type="Proteomes" id="UP000288675">
    <property type="component" value="Chromosome"/>
</dbReference>
<dbReference type="SUPFAM" id="SSF48208">
    <property type="entry name" value="Six-hairpin glycosidases"/>
    <property type="match status" value="1"/>
</dbReference>
<dbReference type="Pfam" id="PF05592">
    <property type="entry name" value="Bac_rhamnosid"/>
    <property type="match status" value="1"/>
</dbReference>
<evidence type="ECO:0000313" key="8">
    <source>
        <dbReference type="EMBL" id="QAT66171.1"/>
    </source>
</evidence>
<organism evidence="8 9">
    <name type="scientific">Bacillus glycinifermentans</name>
    <dbReference type="NCBI Taxonomy" id="1664069"/>
    <lineage>
        <taxon>Bacteria</taxon>
        <taxon>Bacillati</taxon>
        <taxon>Bacillota</taxon>
        <taxon>Bacilli</taxon>
        <taxon>Bacillales</taxon>
        <taxon>Bacillaceae</taxon>
        <taxon>Bacillus</taxon>
    </lineage>
</organism>
<dbReference type="AlphaFoldDB" id="A0AAJ3YZT4"/>
<dbReference type="Pfam" id="PF17390">
    <property type="entry name" value="Bac_rhamnosid_C"/>
    <property type="match status" value="1"/>
</dbReference>
<dbReference type="Gene3D" id="2.60.40.10">
    <property type="entry name" value="Immunoglobulins"/>
    <property type="match status" value="1"/>
</dbReference>
<dbReference type="Gene3D" id="2.60.120.260">
    <property type="entry name" value="Galactose-binding domain-like"/>
    <property type="match status" value="2"/>
</dbReference>
<evidence type="ECO:0000256" key="2">
    <source>
        <dbReference type="ARBA" id="ARBA00012652"/>
    </source>
</evidence>
<dbReference type="InterPro" id="IPR008928">
    <property type="entry name" value="6-hairpin_glycosidase_sf"/>
</dbReference>
<dbReference type="InterPro" id="IPR008902">
    <property type="entry name" value="Rhamnosid_concanavalin"/>
</dbReference>
<keyword evidence="3" id="KW-0378">Hydrolase</keyword>
<dbReference type="InterPro" id="IPR035396">
    <property type="entry name" value="Bac_rhamnosid6H"/>
</dbReference>
<dbReference type="KEGG" id="bgy:BGLY_3078"/>
<dbReference type="EMBL" id="CP035232">
    <property type="protein sequence ID" value="QAT66171.1"/>
    <property type="molecule type" value="Genomic_DNA"/>
</dbReference>
<dbReference type="PANTHER" id="PTHR33307:SF6">
    <property type="entry name" value="ALPHA-RHAMNOSIDASE (EUROFUNG)-RELATED"/>
    <property type="match status" value="1"/>
</dbReference>
<dbReference type="Pfam" id="PF25788">
    <property type="entry name" value="Ig_Rha78A_N"/>
    <property type="match status" value="1"/>
</dbReference>
<accession>A0AAJ3YZT4</accession>